<dbReference type="Proteomes" id="UP000566663">
    <property type="component" value="Unassembled WGS sequence"/>
</dbReference>
<comment type="caution">
    <text evidence="1">The sequence shown here is derived from an EMBL/GenBank/DDBJ whole genome shotgun (WGS) entry which is preliminary data.</text>
</comment>
<protein>
    <submittedName>
        <fullName evidence="1">Uncharacterized protein</fullName>
    </submittedName>
</protein>
<accession>A0A7W8MFK2</accession>
<dbReference type="EMBL" id="JACHFZ010000001">
    <property type="protein sequence ID" value="MBB5290684.1"/>
    <property type="molecule type" value="Genomic_DNA"/>
</dbReference>
<keyword evidence="2" id="KW-1185">Reference proteome</keyword>
<sequence>MPFDSIAVSPAQPLIAPLSPAALIDAASEPCADWTALNPDRALALLFVAPRDCAAVDVLARL</sequence>
<name>A0A7W8MFK2_9CAUL</name>
<gene>
    <name evidence="1" type="ORF">HNQ67_000180</name>
</gene>
<reference evidence="1 2" key="1">
    <citation type="submission" date="2020-08" db="EMBL/GenBank/DDBJ databases">
        <title>Genomic Encyclopedia of Type Strains, Phase IV (KMG-IV): sequencing the most valuable type-strain genomes for metagenomic binning, comparative biology and taxonomic classification.</title>
        <authorList>
            <person name="Goeker M."/>
        </authorList>
    </citation>
    <scope>NUCLEOTIDE SEQUENCE [LARGE SCALE GENOMIC DNA]</scope>
    <source>
        <strain evidence="1 2">DSM 25335</strain>
    </source>
</reference>
<proteinExistence type="predicted"/>
<dbReference type="RefSeq" id="WP_183251473.1">
    <property type="nucleotide sequence ID" value="NZ_BAAAFF010000003.1"/>
</dbReference>
<evidence type="ECO:0000313" key="2">
    <source>
        <dbReference type="Proteomes" id="UP000566663"/>
    </source>
</evidence>
<organism evidence="1 2">
    <name type="scientific">Brevundimonas basaltis</name>
    <dbReference type="NCBI Taxonomy" id="472166"/>
    <lineage>
        <taxon>Bacteria</taxon>
        <taxon>Pseudomonadati</taxon>
        <taxon>Pseudomonadota</taxon>
        <taxon>Alphaproteobacteria</taxon>
        <taxon>Caulobacterales</taxon>
        <taxon>Caulobacteraceae</taxon>
        <taxon>Brevundimonas</taxon>
    </lineage>
</organism>
<evidence type="ECO:0000313" key="1">
    <source>
        <dbReference type="EMBL" id="MBB5290684.1"/>
    </source>
</evidence>
<dbReference type="AlphaFoldDB" id="A0A7W8MFK2"/>